<dbReference type="Proteomes" id="UP000322327">
    <property type="component" value="Unassembled WGS sequence"/>
</dbReference>
<proteinExistence type="predicted"/>
<dbReference type="AlphaFoldDB" id="A0A5C8G1E9"/>
<comment type="caution">
    <text evidence="2">The sequence shown here is derived from an EMBL/GenBank/DDBJ whole genome shotgun (WGS) entry which is preliminary data.</text>
</comment>
<dbReference type="InterPro" id="IPR052399">
    <property type="entry name" value="Phage_Baseplate_Assmbl_Protein"/>
</dbReference>
<dbReference type="RefSeq" id="WP_147530955.1">
    <property type="nucleotide sequence ID" value="NZ_SAYI01000017.1"/>
</dbReference>
<dbReference type="GO" id="GO:0016740">
    <property type="term" value="F:transferase activity"/>
    <property type="evidence" value="ECO:0007669"/>
    <property type="project" value="UniProtKB-KW"/>
</dbReference>
<sequence>MRTLEEIKNKIYNQFHSKLNPLENTPKYDLVKIISDVEAGIYFSLLGDIEFLKKQIFPDTAEKEYLRAHWADIVPPLYPETASGTLIVKGVAGVSLPAGCIFSSPQGKTYSNYKSYIIGIDGTVEIEVQAENMGSDSNLKSGSKLTLSSNLIANIESEATVGKNIAGGTDGESDEQYLARVMNYYKNVENGKAGDFISWALASSSEVSRAWEFKNFNRFGALLITVLGGNASSGFMEVSNIKHIQNYIEKVAPPVIFTVKSAEIIEINISVDLLPEEDTISNRNKIKETFNLYFEERACPDMHITAQTFRDLIVDATSLTDATITIEGGDKYITQLQFPVLGAITWL</sequence>
<dbReference type="Pfam" id="PF04865">
    <property type="entry name" value="Baseplate_J"/>
    <property type="match status" value="1"/>
</dbReference>
<accession>A0A5C8G1E9</accession>
<dbReference type="PANTHER" id="PTHR37829:SF3">
    <property type="entry name" value="PROTEIN JAYE-RELATED"/>
    <property type="match status" value="1"/>
</dbReference>
<evidence type="ECO:0000313" key="3">
    <source>
        <dbReference type="Proteomes" id="UP000322327"/>
    </source>
</evidence>
<dbReference type="EMBL" id="SAYI01000017">
    <property type="protein sequence ID" value="TXJ55872.1"/>
    <property type="molecule type" value="Genomic_DNA"/>
</dbReference>
<name>A0A5C8G1E9_9SPIR</name>
<evidence type="ECO:0000259" key="1">
    <source>
        <dbReference type="Pfam" id="PF04865"/>
    </source>
</evidence>
<reference evidence="2 3" key="1">
    <citation type="journal article" date="1992" name="Lakartidningen">
        <title>[Penicillin V and not amoxicillin is the first choice preparation in acute otitis].</title>
        <authorList>
            <person name="Kamme C."/>
            <person name="Lundgren K."/>
            <person name="Prellner K."/>
        </authorList>
    </citation>
    <scope>NUCLEOTIDE SEQUENCE [LARGE SCALE GENOMIC DNA]</scope>
    <source>
        <strain evidence="2 3">PC3053II</strain>
    </source>
</reference>
<dbReference type="PANTHER" id="PTHR37829">
    <property type="entry name" value="PHAGE-LIKE ELEMENT PBSX PROTEIN XKDT"/>
    <property type="match status" value="1"/>
</dbReference>
<protein>
    <submittedName>
        <fullName evidence="2">Acetyltransferase</fullName>
    </submittedName>
</protein>
<evidence type="ECO:0000313" key="2">
    <source>
        <dbReference type="EMBL" id="TXJ55872.1"/>
    </source>
</evidence>
<gene>
    <name evidence="2" type="ORF">EPJ76_06035</name>
</gene>
<organism evidence="2 3">
    <name type="scientific">Brachyspira aalborgi</name>
    <dbReference type="NCBI Taxonomy" id="29522"/>
    <lineage>
        <taxon>Bacteria</taxon>
        <taxon>Pseudomonadati</taxon>
        <taxon>Spirochaetota</taxon>
        <taxon>Spirochaetia</taxon>
        <taxon>Brachyspirales</taxon>
        <taxon>Brachyspiraceae</taxon>
        <taxon>Brachyspira</taxon>
    </lineage>
</organism>
<keyword evidence="2" id="KW-0808">Transferase</keyword>
<feature type="domain" description="Baseplate protein J-like barrel" evidence="1">
    <location>
        <begin position="85"/>
        <end position="162"/>
    </location>
</feature>
<dbReference type="InterPro" id="IPR006949">
    <property type="entry name" value="Barrel_Baseplate_J-like"/>
</dbReference>